<evidence type="ECO:0000313" key="4">
    <source>
        <dbReference type="Proteomes" id="UP000037178"/>
    </source>
</evidence>
<evidence type="ECO:0000313" key="3">
    <source>
        <dbReference type="EMBL" id="KMW60659.1"/>
    </source>
</evidence>
<dbReference type="OrthoDB" id="8116725at2"/>
<dbReference type="EMBL" id="LFTY01000001">
    <property type="protein sequence ID" value="KMW60659.1"/>
    <property type="molecule type" value="Genomic_DNA"/>
</dbReference>
<keyword evidence="1" id="KW-0812">Transmembrane</keyword>
<organism evidence="3 4">
    <name type="scientific">Candidatus Rhodobacter oscarellae</name>
    <dbReference type="NCBI Taxonomy" id="1675527"/>
    <lineage>
        <taxon>Bacteria</taxon>
        <taxon>Pseudomonadati</taxon>
        <taxon>Pseudomonadota</taxon>
        <taxon>Alphaproteobacteria</taxon>
        <taxon>Rhodobacterales</taxon>
        <taxon>Rhodobacter group</taxon>
        <taxon>Rhodobacter</taxon>
    </lineage>
</organism>
<proteinExistence type="predicted"/>
<dbReference type="AlphaFoldDB" id="A0A0J9EG69"/>
<dbReference type="STRING" id="1675527.AIOL_000823"/>
<comment type="caution">
    <text evidence="3">The sequence shown here is derived from an EMBL/GenBank/DDBJ whole genome shotgun (WGS) entry which is preliminary data.</text>
</comment>
<protein>
    <recommendedName>
        <fullName evidence="2">YjiS-like domain-containing protein</fullName>
    </recommendedName>
</protein>
<accession>A0A0J9EG69</accession>
<evidence type="ECO:0000259" key="2">
    <source>
        <dbReference type="Pfam" id="PF06568"/>
    </source>
</evidence>
<dbReference type="Pfam" id="PF06568">
    <property type="entry name" value="YjiS-like"/>
    <property type="match status" value="1"/>
</dbReference>
<feature type="domain" description="YjiS-like" evidence="2">
    <location>
        <begin position="27"/>
        <end position="62"/>
    </location>
</feature>
<gene>
    <name evidence="3" type="ORF">AIOL_000823</name>
</gene>
<dbReference type="InterPro" id="IPR009506">
    <property type="entry name" value="YjiS-like"/>
</dbReference>
<dbReference type="RefSeq" id="WP_049641708.1">
    <property type="nucleotide sequence ID" value="NZ_LFTY01000001.1"/>
</dbReference>
<keyword evidence="4" id="KW-1185">Reference proteome</keyword>
<evidence type="ECO:0000256" key="1">
    <source>
        <dbReference type="SAM" id="Phobius"/>
    </source>
</evidence>
<dbReference type="PATRIC" id="fig|1675527.3.peg.880"/>
<name>A0A0J9EG69_9RHOB</name>
<feature type="transmembrane region" description="Helical" evidence="1">
    <location>
        <begin position="12"/>
        <end position="34"/>
    </location>
</feature>
<keyword evidence="1" id="KW-0472">Membrane</keyword>
<dbReference type="Proteomes" id="UP000037178">
    <property type="component" value="Unassembled WGS sequence"/>
</dbReference>
<sequence>MALFDTSRPVVANTGIGAAFANIFSGLMAAVASWNDARVTRNTLSQLSDRQLDDLGLSRGNIDELFRG</sequence>
<reference evidence="3 4" key="1">
    <citation type="submission" date="2015-06" db="EMBL/GenBank/DDBJ databases">
        <title>Draft genome sequence of an Alphaproteobacteria species associated to the Mediterranean sponge Oscarella lobularis.</title>
        <authorList>
            <person name="Jourda C."/>
            <person name="Santini S."/>
            <person name="Claverie J.-M."/>
        </authorList>
    </citation>
    <scope>NUCLEOTIDE SEQUENCE [LARGE SCALE GENOMIC DNA]</scope>
    <source>
        <strain evidence="3">IGS</strain>
    </source>
</reference>
<keyword evidence="1" id="KW-1133">Transmembrane helix</keyword>